<protein>
    <submittedName>
        <fullName evidence="2">Carboxymethylenebutenolidase</fullName>
    </submittedName>
</protein>
<dbReference type="PANTHER" id="PTHR46623">
    <property type="entry name" value="CARBOXYMETHYLENEBUTENOLIDASE-RELATED"/>
    <property type="match status" value="1"/>
</dbReference>
<proteinExistence type="predicted"/>
<evidence type="ECO:0000313" key="2">
    <source>
        <dbReference type="EMBL" id="SIS19962.1"/>
    </source>
</evidence>
<accession>A0A1N7H575</accession>
<keyword evidence="3" id="KW-1185">Reference proteome</keyword>
<dbReference type="Proteomes" id="UP000186218">
    <property type="component" value="Unassembled WGS sequence"/>
</dbReference>
<feature type="domain" description="Dienelactone hydrolase" evidence="1">
    <location>
        <begin position="21"/>
        <end position="232"/>
    </location>
</feature>
<dbReference type="SUPFAM" id="SSF53474">
    <property type="entry name" value="alpha/beta-Hydrolases"/>
    <property type="match status" value="1"/>
</dbReference>
<dbReference type="RefSeq" id="WP_076482220.1">
    <property type="nucleotide sequence ID" value="NZ_FTNT01000012.1"/>
</dbReference>
<name>A0A1N7H575_9NOCA</name>
<gene>
    <name evidence="2" type="ORF">SAMN05445060_3515</name>
</gene>
<dbReference type="InterPro" id="IPR051049">
    <property type="entry name" value="Dienelactone_hydrolase-like"/>
</dbReference>
<organism evidence="2 3">
    <name type="scientific">Williamsia sterculiae</name>
    <dbReference type="NCBI Taxonomy" id="1344003"/>
    <lineage>
        <taxon>Bacteria</taxon>
        <taxon>Bacillati</taxon>
        <taxon>Actinomycetota</taxon>
        <taxon>Actinomycetes</taxon>
        <taxon>Mycobacteriales</taxon>
        <taxon>Nocardiaceae</taxon>
        <taxon>Williamsia</taxon>
    </lineage>
</organism>
<dbReference type="InterPro" id="IPR002925">
    <property type="entry name" value="Dienelactn_hydro"/>
</dbReference>
<dbReference type="GO" id="GO:0016787">
    <property type="term" value="F:hydrolase activity"/>
    <property type="evidence" value="ECO:0007669"/>
    <property type="project" value="InterPro"/>
</dbReference>
<sequence length="236" mass="25362">MSTPGEQNITFDLDNGATAHGYLVGPDGDRPDARGPGLLVIQEWWGLTPHIADITRRFADDGFVALAPDLYGGEVAHDPAEAKRMMSALPFADAVRTLAGAVDRLLVDDRVIGDRVGVVGFCMGGGFVLALAAQEGERVFAAVPFYGLPPEKVSYSDLTAAVLGMFASEDRAYPPAAVDAEWGRITDESDAEVDRIDWDAGHAFMNDAEPGRYDAEVAPRAWSTAVRFLREHAPTD</sequence>
<dbReference type="OrthoDB" id="3208682at2"/>
<dbReference type="AlphaFoldDB" id="A0A1N7H575"/>
<reference evidence="2 3" key="1">
    <citation type="submission" date="2017-01" db="EMBL/GenBank/DDBJ databases">
        <authorList>
            <person name="Mah S.A."/>
            <person name="Swanson W.J."/>
            <person name="Moy G.W."/>
            <person name="Vacquier V.D."/>
        </authorList>
    </citation>
    <scope>NUCLEOTIDE SEQUENCE [LARGE SCALE GENOMIC DNA]</scope>
    <source>
        <strain evidence="2 3">CPCC 203464</strain>
    </source>
</reference>
<dbReference type="Pfam" id="PF01738">
    <property type="entry name" value="DLH"/>
    <property type="match status" value="1"/>
</dbReference>
<dbReference type="EMBL" id="FTNT01000012">
    <property type="protein sequence ID" value="SIS19962.1"/>
    <property type="molecule type" value="Genomic_DNA"/>
</dbReference>
<evidence type="ECO:0000259" key="1">
    <source>
        <dbReference type="Pfam" id="PF01738"/>
    </source>
</evidence>
<dbReference type="PANTHER" id="PTHR46623:SF6">
    <property type="entry name" value="ALPHA_BETA-HYDROLASES SUPERFAMILY PROTEIN"/>
    <property type="match status" value="1"/>
</dbReference>
<dbReference type="STRING" id="1344003.SAMN05445060_3515"/>
<dbReference type="Gene3D" id="3.40.50.1820">
    <property type="entry name" value="alpha/beta hydrolase"/>
    <property type="match status" value="1"/>
</dbReference>
<dbReference type="InterPro" id="IPR029058">
    <property type="entry name" value="AB_hydrolase_fold"/>
</dbReference>
<evidence type="ECO:0000313" key="3">
    <source>
        <dbReference type="Proteomes" id="UP000186218"/>
    </source>
</evidence>